<keyword evidence="10" id="KW-1133">Transmembrane helix</keyword>
<comment type="subcellular location">
    <subcellularLocation>
        <location evidence="1">Membrane</location>
        <topology evidence="1">Single-pass membrane protein</topology>
    </subcellularLocation>
</comment>
<evidence type="ECO:0000256" key="9">
    <source>
        <dbReference type="RuleBase" id="RU000461"/>
    </source>
</evidence>
<dbReference type="Gene3D" id="1.10.630.10">
    <property type="entry name" value="Cytochrome P450"/>
    <property type="match status" value="1"/>
</dbReference>
<keyword evidence="3 8" id="KW-0349">Heme</keyword>
<feature type="binding site" description="axial binding residue" evidence="8">
    <location>
        <position position="444"/>
    </location>
    <ligand>
        <name>heme</name>
        <dbReference type="ChEBI" id="CHEBI:30413"/>
    </ligand>
    <ligandPart>
        <name>Fe</name>
        <dbReference type="ChEBI" id="CHEBI:18248"/>
    </ligandPart>
</feature>
<dbReference type="AlphaFoldDB" id="A0ABD1NVY7"/>
<keyword evidence="4 8" id="KW-0479">Metal-binding</keyword>
<keyword evidence="10" id="KW-0812">Transmembrane</keyword>
<dbReference type="PROSITE" id="PS00086">
    <property type="entry name" value="CYTOCHROME_P450"/>
    <property type="match status" value="1"/>
</dbReference>
<comment type="cofactor">
    <cofactor evidence="8">
        <name>heme</name>
        <dbReference type="ChEBI" id="CHEBI:30413"/>
    </cofactor>
</comment>
<organism evidence="11 12">
    <name type="scientific">Abeliophyllum distichum</name>
    <dbReference type="NCBI Taxonomy" id="126358"/>
    <lineage>
        <taxon>Eukaryota</taxon>
        <taxon>Viridiplantae</taxon>
        <taxon>Streptophyta</taxon>
        <taxon>Embryophyta</taxon>
        <taxon>Tracheophyta</taxon>
        <taxon>Spermatophyta</taxon>
        <taxon>Magnoliopsida</taxon>
        <taxon>eudicotyledons</taxon>
        <taxon>Gunneridae</taxon>
        <taxon>Pentapetalae</taxon>
        <taxon>asterids</taxon>
        <taxon>lamiids</taxon>
        <taxon>Lamiales</taxon>
        <taxon>Oleaceae</taxon>
        <taxon>Forsythieae</taxon>
        <taxon>Abeliophyllum</taxon>
    </lineage>
</organism>
<dbReference type="Pfam" id="PF00067">
    <property type="entry name" value="p450"/>
    <property type="match status" value="1"/>
</dbReference>
<dbReference type="InterPro" id="IPR001128">
    <property type="entry name" value="Cyt_P450"/>
</dbReference>
<protein>
    <submittedName>
        <fullName evidence="11">Cytochrome</fullName>
    </submittedName>
</protein>
<gene>
    <name evidence="11" type="ORF">Adt_47106</name>
</gene>
<reference evidence="12" key="1">
    <citation type="submission" date="2024-07" db="EMBL/GenBank/DDBJ databases">
        <title>Two chromosome-level genome assemblies of Korean endemic species Abeliophyllum distichum and Forsythia ovata (Oleaceae).</title>
        <authorList>
            <person name="Jang H."/>
        </authorList>
    </citation>
    <scope>NUCLEOTIDE SEQUENCE [LARGE SCALE GENOMIC DNA]</scope>
</reference>
<evidence type="ECO:0000256" key="2">
    <source>
        <dbReference type="ARBA" id="ARBA00010617"/>
    </source>
</evidence>
<keyword evidence="6 8" id="KW-0408">Iron</keyword>
<evidence type="ECO:0000313" key="11">
    <source>
        <dbReference type="EMBL" id="KAL2455790.1"/>
    </source>
</evidence>
<accession>A0ABD1NVY7</accession>
<comment type="caution">
    <text evidence="11">The sequence shown here is derived from an EMBL/GenBank/DDBJ whole genome shotgun (WGS) entry which is preliminary data.</text>
</comment>
<evidence type="ECO:0000313" key="12">
    <source>
        <dbReference type="Proteomes" id="UP001604336"/>
    </source>
</evidence>
<evidence type="ECO:0000256" key="10">
    <source>
        <dbReference type="SAM" id="Phobius"/>
    </source>
</evidence>
<evidence type="ECO:0000256" key="1">
    <source>
        <dbReference type="ARBA" id="ARBA00004167"/>
    </source>
</evidence>
<comment type="similarity">
    <text evidence="2 9">Belongs to the cytochrome P450 family.</text>
</comment>
<sequence length="504" mass="58445">MEWNFVIYSSTILLPILMFILYTRKPNNKRLPPGPPGLPLFGNIFQLGTSPHKTIAELKHKYGPIVWLKMGSVNTMVILSADIANEFFKNHDLSFIDRRVFDANRSKNYYKGSLALAPYGVYWRVMRRICTVEMFVNKRINETVSIRRKCVDNMLLWIEEEANSMQGRSNGIQVAQYIFLASFNMIGNLMLSRDLVDPESKEGSDFFNIMKRMMELGGQPNISDLLPRLRWFDLQGIRRKMDRDLGKALDIATTFMKERIEEHKAGKQKRKDFLDVLLEFEGSKNEPAKLSELEINIFTMEMFLAGSETSSTTIEWAMAELLRNPETMMKVRNEISSVVGSNMKFEESDIDKLSYLQAVIKETLRLHPPVPFLVPRRAIQDTNFMGYLIPKYTQVFVNVWAIGRDKEYWEEPLVFKPERFLGSKIDYKGQHFEFIPFGAGRRICPGLPLGQRMMHFMLGSLLHKFDWEPAFSTNPNYTIDMTDVIGSVMRKREPLKVVPIKRLV</sequence>
<feature type="transmembrane region" description="Helical" evidence="10">
    <location>
        <begin position="6"/>
        <end position="23"/>
    </location>
</feature>
<dbReference type="FunFam" id="1.10.630.10:FF:000007">
    <property type="entry name" value="Cytochrome P450 76C4"/>
    <property type="match status" value="1"/>
</dbReference>
<evidence type="ECO:0000256" key="4">
    <source>
        <dbReference type="ARBA" id="ARBA00022723"/>
    </source>
</evidence>
<dbReference type="PRINTS" id="PR00463">
    <property type="entry name" value="EP450I"/>
</dbReference>
<dbReference type="GO" id="GO:0046872">
    <property type="term" value="F:metal ion binding"/>
    <property type="evidence" value="ECO:0007669"/>
    <property type="project" value="UniProtKB-KW"/>
</dbReference>
<dbReference type="PRINTS" id="PR00385">
    <property type="entry name" value="P450"/>
</dbReference>
<evidence type="ECO:0000256" key="5">
    <source>
        <dbReference type="ARBA" id="ARBA00023002"/>
    </source>
</evidence>
<evidence type="ECO:0000256" key="3">
    <source>
        <dbReference type="ARBA" id="ARBA00022617"/>
    </source>
</evidence>
<dbReference type="Proteomes" id="UP001604336">
    <property type="component" value="Unassembled WGS sequence"/>
</dbReference>
<keyword evidence="5 9" id="KW-0560">Oxidoreductase</keyword>
<dbReference type="SUPFAM" id="SSF48264">
    <property type="entry name" value="Cytochrome P450"/>
    <property type="match status" value="1"/>
</dbReference>
<dbReference type="PANTHER" id="PTHR47950:SF14">
    <property type="entry name" value="CYTOCHROME P450 76A2-LIKE ISOFORM X1"/>
    <property type="match status" value="1"/>
</dbReference>
<proteinExistence type="inferred from homology"/>
<evidence type="ECO:0000256" key="6">
    <source>
        <dbReference type="ARBA" id="ARBA00023004"/>
    </source>
</evidence>
<dbReference type="CDD" id="cd11073">
    <property type="entry name" value="CYP76-like"/>
    <property type="match status" value="1"/>
</dbReference>
<dbReference type="EMBL" id="JBFOLK010000159">
    <property type="protein sequence ID" value="KAL2455790.1"/>
    <property type="molecule type" value="Genomic_DNA"/>
</dbReference>
<keyword evidence="10" id="KW-0472">Membrane</keyword>
<dbReference type="GO" id="GO:0016020">
    <property type="term" value="C:membrane"/>
    <property type="evidence" value="ECO:0007669"/>
    <property type="project" value="UniProtKB-SubCell"/>
</dbReference>
<keyword evidence="12" id="KW-1185">Reference proteome</keyword>
<dbReference type="InterPro" id="IPR002401">
    <property type="entry name" value="Cyt_P450_E_grp-I"/>
</dbReference>
<dbReference type="InterPro" id="IPR036396">
    <property type="entry name" value="Cyt_P450_sf"/>
</dbReference>
<dbReference type="GO" id="GO:0004497">
    <property type="term" value="F:monooxygenase activity"/>
    <property type="evidence" value="ECO:0007669"/>
    <property type="project" value="UniProtKB-KW"/>
</dbReference>
<evidence type="ECO:0000256" key="8">
    <source>
        <dbReference type="PIRSR" id="PIRSR602401-1"/>
    </source>
</evidence>
<dbReference type="InterPro" id="IPR017972">
    <property type="entry name" value="Cyt_P450_CS"/>
</dbReference>
<name>A0ABD1NVY7_9LAMI</name>
<keyword evidence="7 9" id="KW-0503">Monooxygenase</keyword>
<dbReference type="PANTHER" id="PTHR47950">
    <property type="entry name" value="CYTOCHROME P450, FAMILY 76, SUBFAMILY C, POLYPEPTIDE 5-RELATED"/>
    <property type="match status" value="1"/>
</dbReference>
<evidence type="ECO:0000256" key="7">
    <source>
        <dbReference type="ARBA" id="ARBA00023033"/>
    </source>
</evidence>